<evidence type="ECO:0000256" key="4">
    <source>
        <dbReference type="ARBA" id="ARBA00023136"/>
    </source>
</evidence>
<feature type="transmembrane region" description="Helical" evidence="5">
    <location>
        <begin position="12"/>
        <end position="30"/>
    </location>
</feature>
<evidence type="ECO:0000256" key="2">
    <source>
        <dbReference type="ARBA" id="ARBA00022692"/>
    </source>
</evidence>
<feature type="transmembrane region" description="Helical" evidence="5">
    <location>
        <begin position="103"/>
        <end position="126"/>
    </location>
</feature>
<comment type="subcellular location">
    <subcellularLocation>
        <location evidence="1">Membrane</location>
    </subcellularLocation>
</comment>
<name>A0ABT5KTW2_9BURK</name>
<comment type="caution">
    <text evidence="7">The sequence shown here is derived from an EMBL/GenBank/DDBJ whole genome shotgun (WGS) entry which is preliminary data.</text>
</comment>
<keyword evidence="3 5" id="KW-1133">Transmembrane helix</keyword>
<dbReference type="EMBL" id="JAQQXS010000009">
    <property type="protein sequence ID" value="MDC8785885.1"/>
    <property type="molecule type" value="Genomic_DNA"/>
</dbReference>
<feature type="transmembrane region" description="Helical" evidence="5">
    <location>
        <begin position="71"/>
        <end position="91"/>
    </location>
</feature>
<dbReference type="Proteomes" id="UP001219862">
    <property type="component" value="Unassembled WGS sequence"/>
</dbReference>
<proteinExistence type="predicted"/>
<feature type="domain" description="Fatty acid hydroxylase" evidence="6">
    <location>
        <begin position="113"/>
        <end position="247"/>
    </location>
</feature>
<gene>
    <name evidence="7" type="ORF">PRZ01_11855</name>
</gene>
<dbReference type="RefSeq" id="WP_273596994.1">
    <property type="nucleotide sequence ID" value="NZ_JAQQXS010000009.1"/>
</dbReference>
<evidence type="ECO:0000256" key="3">
    <source>
        <dbReference type="ARBA" id="ARBA00022989"/>
    </source>
</evidence>
<reference evidence="7 8" key="1">
    <citation type="submission" date="2022-10" db="EMBL/GenBank/DDBJ databases">
        <title>paucibacter sp. hw8 Genome sequencing.</title>
        <authorList>
            <person name="Park S."/>
        </authorList>
    </citation>
    <scope>NUCLEOTIDE SEQUENCE [LARGE SCALE GENOMIC DNA]</scope>
    <source>
        <strain evidence="8">hw8</strain>
    </source>
</reference>
<accession>A0ABT5KTW2</accession>
<keyword evidence="8" id="KW-1185">Reference proteome</keyword>
<sequence>MNSWQVLLPTHPFVWPMMFVTLIYGLRYLAMAALAYRVARPTPQGGWGRPHRNAPLRFAARQHIRRELGNSLISLAIFGAVNGVLFGWGLIQHSLVYFRISAYPVWWFVLSIPVMVILHDTLFYWLHRAMHTRLLFGLMHKVHHQSTHPTVFAAYSFHPTEALAEALIVTVIVYVIPAHPLALLIFQTFSTAYNIYGHCGREFYPVEVANHPLGRWVNTSTAHAAHHGQGRYNYGFYFMFWDRLMGTTDPKYGQAS</sequence>
<evidence type="ECO:0000256" key="1">
    <source>
        <dbReference type="ARBA" id="ARBA00004370"/>
    </source>
</evidence>
<dbReference type="PANTHER" id="PTHR11863">
    <property type="entry name" value="STEROL DESATURASE"/>
    <property type="match status" value="1"/>
</dbReference>
<evidence type="ECO:0000313" key="7">
    <source>
        <dbReference type="EMBL" id="MDC8785885.1"/>
    </source>
</evidence>
<evidence type="ECO:0000313" key="8">
    <source>
        <dbReference type="Proteomes" id="UP001219862"/>
    </source>
</evidence>
<organism evidence="7 8">
    <name type="scientific">Roseateles koreensis</name>
    <dbReference type="NCBI Taxonomy" id="2987526"/>
    <lineage>
        <taxon>Bacteria</taxon>
        <taxon>Pseudomonadati</taxon>
        <taxon>Pseudomonadota</taxon>
        <taxon>Betaproteobacteria</taxon>
        <taxon>Burkholderiales</taxon>
        <taxon>Sphaerotilaceae</taxon>
        <taxon>Roseateles</taxon>
    </lineage>
</organism>
<protein>
    <submittedName>
        <fullName evidence="7">Sterol desaturase family protein</fullName>
    </submittedName>
</protein>
<keyword evidence="2 5" id="KW-0812">Transmembrane</keyword>
<dbReference type="Pfam" id="PF04116">
    <property type="entry name" value="FA_hydroxylase"/>
    <property type="match status" value="1"/>
</dbReference>
<evidence type="ECO:0000259" key="6">
    <source>
        <dbReference type="Pfam" id="PF04116"/>
    </source>
</evidence>
<evidence type="ECO:0000256" key="5">
    <source>
        <dbReference type="SAM" id="Phobius"/>
    </source>
</evidence>
<dbReference type="InterPro" id="IPR006694">
    <property type="entry name" value="Fatty_acid_hydroxylase"/>
</dbReference>
<keyword evidence="4 5" id="KW-0472">Membrane</keyword>
<dbReference type="InterPro" id="IPR050307">
    <property type="entry name" value="Sterol_Desaturase_Related"/>
</dbReference>